<comment type="similarity">
    <text evidence="1">Belongs to the peptidase C59 family.</text>
</comment>
<dbReference type="Pfam" id="PF02275">
    <property type="entry name" value="CBAH"/>
    <property type="match status" value="1"/>
</dbReference>
<keyword evidence="5" id="KW-1185">Reference proteome</keyword>
<dbReference type="EMBL" id="JAPEUL010000009">
    <property type="protein sequence ID" value="MCW4630401.1"/>
    <property type="molecule type" value="Genomic_DNA"/>
</dbReference>
<name>A0ABT3KIM8_9GAMM</name>
<keyword evidence="2 4" id="KW-0378">Hydrolase</keyword>
<comment type="caution">
    <text evidence="4">The sequence shown here is derived from an EMBL/GenBank/DDBJ whole genome shotgun (WGS) entry which is preliminary data.</text>
</comment>
<dbReference type="InterPro" id="IPR029055">
    <property type="entry name" value="Ntn_hydrolases_N"/>
</dbReference>
<evidence type="ECO:0000259" key="3">
    <source>
        <dbReference type="Pfam" id="PF02275"/>
    </source>
</evidence>
<dbReference type="RefSeq" id="WP_265219760.1">
    <property type="nucleotide sequence ID" value="NZ_JAPEUL010000009.1"/>
</dbReference>
<proteinExistence type="inferred from homology"/>
<dbReference type="Gene3D" id="3.60.60.10">
    <property type="entry name" value="Penicillin V Acylase, Chain A"/>
    <property type="match status" value="1"/>
</dbReference>
<dbReference type="PANTHER" id="PTHR35527">
    <property type="entry name" value="CHOLOYLGLYCINE HYDROLASE"/>
    <property type="match status" value="1"/>
</dbReference>
<accession>A0ABT3KIM8</accession>
<dbReference type="PANTHER" id="PTHR35527:SF2">
    <property type="entry name" value="HYDROLASE"/>
    <property type="match status" value="1"/>
</dbReference>
<reference evidence="4" key="1">
    <citation type="submission" date="2022-11" db="EMBL/GenBank/DDBJ databases">
        <title>Marinomonas sp. nov., isolated from marine algae.</title>
        <authorList>
            <person name="Choi D.G."/>
            <person name="Kim J.M."/>
            <person name="Lee J.K."/>
            <person name="Baek J.H."/>
            <person name="Jeon C.O."/>
        </authorList>
    </citation>
    <scope>NUCLEOTIDE SEQUENCE</scope>
    <source>
        <strain evidence="4">KJ51-3</strain>
    </source>
</reference>
<protein>
    <submittedName>
        <fullName evidence="4">Linear amide C-N hydrolase</fullName>
    </submittedName>
</protein>
<dbReference type="InterPro" id="IPR029132">
    <property type="entry name" value="CBAH/NAAA_C"/>
</dbReference>
<sequence>MCTRIVNNISPDWVTTARNFDWEFPLTSSVFRSPVGMHRVGLSLQEIEKHHFRNDQVLSWTVKYSSTSILIGTENDGYGTTDGVNTEGLTANILYDATTSFDDNIAEGQKALSLIRWGQFVLDVFSSVQEAVKYFESQSVFFVSGTVPGDITADTELHLTLSDKHGDSAIIGIKKGKADIHHSRNFTVATNQPDYQTQLQMMNYWFYQWNLKSAGAVNNTPVFTAPGGNTAVQRFQRACFYRLLTGSTSELIDRVAQVKAMIGTCSVPTLCSTFDALSSNKTIQKEDDDDISSTLWTSISDATNLKYYFFDGLHLGSVWFDVSAATKSCAIWLVSDKEHGPGFMNNGDHMLKECNDIYAH</sequence>
<feature type="domain" description="Choloylglycine hydrolase/NAAA C-terminal" evidence="3">
    <location>
        <begin position="2"/>
        <end position="309"/>
    </location>
</feature>
<evidence type="ECO:0000256" key="2">
    <source>
        <dbReference type="ARBA" id="ARBA00022801"/>
    </source>
</evidence>
<dbReference type="Proteomes" id="UP001431181">
    <property type="component" value="Unassembled WGS sequence"/>
</dbReference>
<gene>
    <name evidence="4" type="ORF">ONZ52_16275</name>
</gene>
<evidence type="ECO:0000256" key="1">
    <source>
        <dbReference type="ARBA" id="ARBA00006625"/>
    </source>
</evidence>
<evidence type="ECO:0000313" key="4">
    <source>
        <dbReference type="EMBL" id="MCW4630401.1"/>
    </source>
</evidence>
<organism evidence="4 5">
    <name type="scientific">Marinomonas rhodophyticola</name>
    <dbReference type="NCBI Taxonomy" id="2992803"/>
    <lineage>
        <taxon>Bacteria</taxon>
        <taxon>Pseudomonadati</taxon>
        <taxon>Pseudomonadota</taxon>
        <taxon>Gammaproteobacteria</taxon>
        <taxon>Oceanospirillales</taxon>
        <taxon>Oceanospirillaceae</taxon>
        <taxon>Marinomonas</taxon>
    </lineage>
</organism>
<dbReference type="SUPFAM" id="SSF56235">
    <property type="entry name" value="N-terminal nucleophile aminohydrolases (Ntn hydrolases)"/>
    <property type="match status" value="1"/>
</dbReference>
<dbReference type="GO" id="GO:0016787">
    <property type="term" value="F:hydrolase activity"/>
    <property type="evidence" value="ECO:0007669"/>
    <property type="project" value="UniProtKB-KW"/>
</dbReference>
<dbReference type="InterPro" id="IPR052193">
    <property type="entry name" value="Peptidase_C59"/>
</dbReference>
<evidence type="ECO:0000313" key="5">
    <source>
        <dbReference type="Proteomes" id="UP001431181"/>
    </source>
</evidence>